<reference evidence="3 4" key="1">
    <citation type="submission" date="2024-04" db="EMBL/GenBank/DDBJ databases">
        <title>Phyllosticta paracitricarpa is synonymous to the EU quarantine fungus P. citricarpa based on phylogenomic analyses.</title>
        <authorList>
            <consortium name="Lawrence Berkeley National Laboratory"/>
            <person name="Van Ingen-Buijs V.A."/>
            <person name="Van Westerhoven A.C."/>
            <person name="Haridas S."/>
            <person name="Skiadas P."/>
            <person name="Martin F."/>
            <person name="Groenewald J.Z."/>
            <person name="Crous P.W."/>
            <person name="Seidl M.F."/>
        </authorList>
    </citation>
    <scope>NUCLEOTIDE SEQUENCE [LARGE SCALE GENOMIC DNA]</scope>
    <source>
        <strain evidence="3 4">CBS 123371</strain>
    </source>
</reference>
<protein>
    <submittedName>
        <fullName evidence="3">Uncharacterized protein</fullName>
    </submittedName>
</protein>
<sequence>MDRSEVAPWRKARARFLLVFGLVIVMIIVFVGTSLSSSSSFSFFSLSLFFRLVSVSVFYLPCEYSQSVVERSVERRRDTPHHPPPTRHSRTCICTY</sequence>
<feature type="transmembrane region" description="Helical" evidence="2">
    <location>
        <begin position="12"/>
        <end position="35"/>
    </location>
</feature>
<keyword evidence="2" id="KW-0472">Membrane</keyword>
<dbReference type="EMBL" id="JBBPHU010000002">
    <property type="protein sequence ID" value="KAK7522504.1"/>
    <property type="molecule type" value="Genomic_DNA"/>
</dbReference>
<feature type="region of interest" description="Disordered" evidence="1">
    <location>
        <begin position="74"/>
        <end position="96"/>
    </location>
</feature>
<organism evidence="3 4">
    <name type="scientific">Phyllosticta citriasiana</name>
    <dbReference type="NCBI Taxonomy" id="595635"/>
    <lineage>
        <taxon>Eukaryota</taxon>
        <taxon>Fungi</taxon>
        <taxon>Dikarya</taxon>
        <taxon>Ascomycota</taxon>
        <taxon>Pezizomycotina</taxon>
        <taxon>Dothideomycetes</taxon>
        <taxon>Dothideomycetes incertae sedis</taxon>
        <taxon>Botryosphaeriales</taxon>
        <taxon>Phyllostictaceae</taxon>
        <taxon>Phyllosticta</taxon>
    </lineage>
</organism>
<keyword evidence="4" id="KW-1185">Reference proteome</keyword>
<proteinExistence type="predicted"/>
<keyword evidence="2" id="KW-1133">Transmembrane helix</keyword>
<gene>
    <name evidence="3" type="ORF">IWZ03DRAFT_371426</name>
</gene>
<evidence type="ECO:0000313" key="4">
    <source>
        <dbReference type="Proteomes" id="UP001363622"/>
    </source>
</evidence>
<evidence type="ECO:0000313" key="3">
    <source>
        <dbReference type="EMBL" id="KAK7522504.1"/>
    </source>
</evidence>
<comment type="caution">
    <text evidence="3">The sequence shown here is derived from an EMBL/GenBank/DDBJ whole genome shotgun (WGS) entry which is preliminary data.</text>
</comment>
<keyword evidence="2" id="KW-0812">Transmembrane</keyword>
<feature type="transmembrane region" description="Helical" evidence="2">
    <location>
        <begin position="41"/>
        <end position="62"/>
    </location>
</feature>
<name>A0ABR1KXX4_9PEZI</name>
<dbReference type="Proteomes" id="UP001363622">
    <property type="component" value="Unassembled WGS sequence"/>
</dbReference>
<evidence type="ECO:0000256" key="1">
    <source>
        <dbReference type="SAM" id="MobiDB-lite"/>
    </source>
</evidence>
<accession>A0ABR1KXX4</accession>
<evidence type="ECO:0000256" key="2">
    <source>
        <dbReference type="SAM" id="Phobius"/>
    </source>
</evidence>